<dbReference type="InterPro" id="IPR006382">
    <property type="entry name" value="PGPase"/>
</dbReference>
<evidence type="ECO:0000256" key="5">
    <source>
        <dbReference type="HAMAP-Rule" id="MF_01419"/>
    </source>
</evidence>
<evidence type="ECO:0000256" key="4">
    <source>
        <dbReference type="ARBA" id="ARBA00023277"/>
    </source>
</evidence>
<protein>
    <recommendedName>
        <fullName evidence="5 6">Phosphoglycolate phosphatase</fullName>
        <shortName evidence="5">PGP</shortName>
        <shortName evidence="5">PGPase</shortName>
        <ecNumber evidence="5 6">3.1.3.18</ecNumber>
    </recommendedName>
</protein>
<feature type="binding site" evidence="5">
    <location>
        <position position="9"/>
    </location>
    <ligand>
        <name>Mg(2+)</name>
        <dbReference type="ChEBI" id="CHEBI:18420"/>
    </ligand>
</feature>
<dbReference type="SFLD" id="SFLDS00003">
    <property type="entry name" value="Haloacid_Dehalogenase"/>
    <property type="match status" value="1"/>
</dbReference>
<evidence type="ECO:0000256" key="1">
    <source>
        <dbReference type="ARBA" id="ARBA00022723"/>
    </source>
</evidence>
<feature type="binding site" evidence="5">
    <location>
        <position position="175"/>
    </location>
    <ligand>
        <name>Mg(2+)</name>
        <dbReference type="ChEBI" id="CHEBI:18420"/>
    </ligand>
</feature>
<dbReference type="PANTHER" id="PTHR10000:SF8">
    <property type="entry name" value="HAD SUPERFAMILY HYDROLASE-LIKE, TYPE 3"/>
    <property type="match status" value="1"/>
</dbReference>
<keyword evidence="8" id="KW-1185">Reference proteome</keyword>
<dbReference type="SFLD" id="SFLDG01144">
    <property type="entry name" value="C2.B.4:_PGP_Like"/>
    <property type="match status" value="1"/>
</dbReference>
<comment type="cofactor">
    <cofactor evidence="5">
        <name>Mg(2+)</name>
        <dbReference type="ChEBI" id="CHEBI:18420"/>
    </cofactor>
</comment>
<evidence type="ECO:0000256" key="6">
    <source>
        <dbReference type="NCBIfam" id="TIGR01487"/>
    </source>
</evidence>
<feature type="binding site" evidence="5">
    <location>
        <position position="148"/>
    </location>
    <ligand>
        <name>substrate</name>
    </ligand>
</feature>
<gene>
    <name evidence="7" type="ORF">DPC56_02725</name>
</gene>
<dbReference type="Proteomes" id="UP000249782">
    <property type="component" value="Unassembled WGS sequence"/>
</dbReference>
<dbReference type="InterPro" id="IPR036412">
    <property type="entry name" value="HAD-like_sf"/>
</dbReference>
<dbReference type="SFLD" id="SFLDG01140">
    <property type="entry name" value="C2.B:_Phosphomannomutase_and_P"/>
    <property type="match status" value="1"/>
</dbReference>
<evidence type="ECO:0000313" key="7">
    <source>
        <dbReference type="EMBL" id="RAO79254.1"/>
    </source>
</evidence>
<comment type="similarity">
    <text evidence="5">Belongs to the archaeal SPP-like hydrolase family.</text>
</comment>
<dbReference type="NCBIfam" id="TIGR01484">
    <property type="entry name" value="HAD-SF-IIB"/>
    <property type="match status" value="1"/>
</dbReference>
<dbReference type="Pfam" id="PF08282">
    <property type="entry name" value="Hydrolase_3"/>
    <property type="match status" value="2"/>
</dbReference>
<sequence length="229" mass="25260">MRAIAVDIDGTITDPTRKLSIPALKALRKAESFGVPVILVTGNILCFTRATSVLIGTSGGLVAENGGVIYSRGKVKVLGDIKKAERAYKHLRSFYPVEKVQFSEFRVSEIAIWRTIPEDIIKETLRDFDIEVYDTKFAIHLTDPQVNKGSSLKIVAKDMGLKTDDIMAIGDSENDIDFLKVAGLKVAVANADPQLKEMADYVTTKEYGDGVAEALEKFIFQRRGIDCMI</sequence>
<comment type="caution">
    <text evidence="7">The sequence shown here is derived from an EMBL/GenBank/DDBJ whole genome shotgun (WGS) entry which is preliminary data.</text>
</comment>
<dbReference type="EMBL" id="QLOE01000003">
    <property type="protein sequence ID" value="RAO79254.1"/>
    <property type="molecule type" value="Genomic_DNA"/>
</dbReference>
<dbReference type="EC" id="3.1.3.18" evidence="5 6"/>
<dbReference type="RefSeq" id="WP_112093544.1">
    <property type="nucleotide sequence ID" value="NZ_QLOE01000003.1"/>
</dbReference>
<dbReference type="InterPro" id="IPR023214">
    <property type="entry name" value="HAD_sf"/>
</dbReference>
<dbReference type="Gene3D" id="3.90.1070.10">
    <property type="match status" value="1"/>
</dbReference>
<dbReference type="OrthoDB" id="120822at2157"/>
<dbReference type="SFLD" id="SFLDF00446">
    <property type="entry name" value="phosphoglycolate_phosphatase_3"/>
    <property type="match status" value="1"/>
</dbReference>
<name>A0A328PIK9_9EURY</name>
<dbReference type="NCBIfam" id="NF002245">
    <property type="entry name" value="PRK01158.1"/>
    <property type="match status" value="1"/>
</dbReference>
<dbReference type="NCBIfam" id="TIGR01487">
    <property type="entry name" value="Pglycolate_arch"/>
    <property type="match status" value="1"/>
</dbReference>
<dbReference type="SUPFAM" id="SSF56784">
    <property type="entry name" value="HAD-like"/>
    <property type="match status" value="1"/>
</dbReference>
<feature type="binding site" evidence="5">
    <location>
        <position position="7"/>
    </location>
    <ligand>
        <name>Mg(2+)</name>
        <dbReference type="ChEBI" id="CHEBI:18420"/>
    </ligand>
</feature>
<comment type="catalytic activity">
    <reaction evidence="5">
        <text>2-phosphoglycolate + H2O = glycolate + phosphate</text>
        <dbReference type="Rhea" id="RHEA:14369"/>
        <dbReference type="ChEBI" id="CHEBI:15377"/>
        <dbReference type="ChEBI" id="CHEBI:29805"/>
        <dbReference type="ChEBI" id="CHEBI:43474"/>
        <dbReference type="ChEBI" id="CHEBI:58033"/>
        <dbReference type="EC" id="3.1.3.18"/>
    </reaction>
</comment>
<dbReference type="AlphaFoldDB" id="A0A328PIK9"/>
<keyword evidence="3 5" id="KW-0460">Magnesium</keyword>
<dbReference type="HAMAP" id="MF_01419">
    <property type="entry name" value="GPH_hydrolase_arch"/>
    <property type="match status" value="1"/>
</dbReference>
<dbReference type="GO" id="GO:0000287">
    <property type="term" value="F:magnesium ion binding"/>
    <property type="evidence" value="ECO:0007669"/>
    <property type="project" value="InterPro"/>
</dbReference>
<keyword evidence="1 5" id="KW-0479">Metal-binding</keyword>
<evidence type="ECO:0000256" key="3">
    <source>
        <dbReference type="ARBA" id="ARBA00022842"/>
    </source>
</evidence>
<dbReference type="GO" id="GO:0005829">
    <property type="term" value="C:cytosol"/>
    <property type="evidence" value="ECO:0007669"/>
    <property type="project" value="TreeGrafter"/>
</dbReference>
<keyword evidence="4 5" id="KW-0119">Carbohydrate metabolism</keyword>
<proteinExistence type="inferred from homology"/>
<dbReference type="InterPro" id="IPR006379">
    <property type="entry name" value="HAD-SF_hydro_IIB"/>
</dbReference>
<evidence type="ECO:0000256" key="2">
    <source>
        <dbReference type="ARBA" id="ARBA00022801"/>
    </source>
</evidence>
<reference evidence="7 8" key="1">
    <citation type="submission" date="2018-06" db="EMBL/GenBank/DDBJ databases">
        <title>Draft genome sequence of hyperthermophilic methanogen Methanothermobacter tenebrarum sp. MCM-B 1447.</title>
        <authorList>
            <person name="Pore S.D."/>
            <person name="Dagar S."/>
            <person name="Dhakephalkar P.K."/>
        </authorList>
    </citation>
    <scope>NUCLEOTIDE SEQUENCE [LARGE SCALE GENOMIC DNA]</scope>
    <source>
        <strain evidence="7 8">MCM B 1447</strain>
    </source>
</reference>
<dbReference type="SMR" id="A0A328PIK9"/>
<keyword evidence="2 5" id="KW-0378">Hydrolase</keyword>
<dbReference type="CDD" id="cd07514">
    <property type="entry name" value="HAD_Pase"/>
    <property type="match status" value="1"/>
</dbReference>
<dbReference type="GO" id="GO:0008967">
    <property type="term" value="F:phosphoglycolate phosphatase activity"/>
    <property type="evidence" value="ECO:0007669"/>
    <property type="project" value="UniProtKB-UniRule"/>
</dbReference>
<comment type="function">
    <text evidence="5">Catalyzes the dephosphorylation of 2-phosphoglycolate.</text>
</comment>
<evidence type="ECO:0000313" key="8">
    <source>
        <dbReference type="Proteomes" id="UP000249782"/>
    </source>
</evidence>
<accession>A0A328PIK9</accession>
<organism evidence="7 8">
    <name type="scientific">Methanothermobacter tenebrarum</name>
    <dbReference type="NCBI Taxonomy" id="680118"/>
    <lineage>
        <taxon>Archaea</taxon>
        <taxon>Methanobacteriati</taxon>
        <taxon>Methanobacteriota</taxon>
        <taxon>Methanomada group</taxon>
        <taxon>Methanobacteria</taxon>
        <taxon>Methanobacteriales</taxon>
        <taxon>Methanobacteriaceae</taxon>
        <taxon>Methanothermobacter</taxon>
    </lineage>
</organism>
<feature type="binding site" evidence="5">
    <location>
        <position position="171"/>
    </location>
    <ligand>
        <name>Mg(2+)</name>
        <dbReference type="ChEBI" id="CHEBI:18420"/>
    </ligand>
</feature>
<dbReference type="Gene3D" id="3.40.50.1000">
    <property type="entry name" value="HAD superfamily/HAD-like"/>
    <property type="match status" value="1"/>
</dbReference>
<feature type="active site" description="Nucleophile" evidence="5">
    <location>
        <position position="7"/>
    </location>
</feature>
<dbReference type="PANTHER" id="PTHR10000">
    <property type="entry name" value="PHOSPHOSERINE PHOSPHATASE"/>
    <property type="match status" value="1"/>
</dbReference>
<dbReference type="NCBIfam" id="TIGR01482">
    <property type="entry name" value="SPP-subfamily"/>
    <property type="match status" value="1"/>
</dbReference>